<feature type="region of interest" description="Disordered" evidence="2">
    <location>
        <begin position="426"/>
        <end position="476"/>
    </location>
</feature>
<evidence type="ECO:0000313" key="4">
    <source>
        <dbReference type="EMBL" id="CAH2355466.1"/>
    </source>
</evidence>
<sequence length="876" mass="96683">MDKVVVPLSSVRDITAIIFLLSALPSSLSCLVLALYILSGSSKSWGGKYLINKLLSKRLSRDYNCTGPTPSQLDNALLHSQTPSLASKSASAGSSRFYSTWLIILINSLVVLVVFCTVPKHLSNYIILFAKTVLASELIGSSSVTSTTVTSITTVTASGVTTTTTTTSTSSSASPSITNQTSTSNSVSSGGSPATSAISKKSSAPQHQQQQQQHSPSSSHDSILRNNKFINASLCFLTVININYFVREWLSTSDLALTLSLPQRNQLLVLPLNNWWAAPYVKYWSYLLSYIYLYLSIHVIIINVSPALKKYFVFEDQASTLDSLSIIAPNVPLLKNNHRIPLSFPMNMNSSSALNLAASAAPTINVEPEMEKNKIVDVNVEDIWNEDGKYSSFGLNNMSSSVVANNFEIFCSSPIGGKAVSSSSSSLFDKAQHHHPLNETTSHTTSLLPPKANGSGANGNSGIAVNGGGGRSRSGTLGNSTTIVNKVLTSVVTTQPLWSLLAAIKTIVSKPAYFSGKMTKYKNNGGKFVTKINHPSYISISTVYIDDTKAVFKILDVANVAKFVSLGEISSIKIKLNEVDWIHKKFLKTKEDEYFICIYGLTPLFQYELEVYKVTEPESDSCILLSHCIFNTISSSGVLNQSPETTSSLLTLQLSLNSTIDKLNQSKSKLKKFKRDENKKHSELKKDIENLRNKISKYNTKQNIESRVSGKLKGLKHSVLQLEGEIEELKKSVEVEEDQSTRTEIRFQSEEAKLKNKINGLTEGNSEFENSINKFKKDLKNLNFEFLQLQSKNERLKMKMDLKLEELNKVQVEIKNTKKNELMQKSSKRNKRYQERYEVILPNLSHAIAELQRELEEILNSNSVSGSSSSSKGIDR</sequence>
<feature type="compositionally biased region" description="Polar residues" evidence="2">
    <location>
        <begin position="438"/>
        <end position="447"/>
    </location>
</feature>
<comment type="caution">
    <text evidence="4">The sequence shown here is derived from an EMBL/GenBank/DDBJ whole genome shotgun (WGS) entry which is preliminary data.</text>
</comment>
<dbReference type="AlphaFoldDB" id="A0A9P0QW76"/>
<keyword evidence="3" id="KW-0812">Transmembrane</keyword>
<dbReference type="PROSITE" id="PS51257">
    <property type="entry name" value="PROKAR_LIPOPROTEIN"/>
    <property type="match status" value="1"/>
</dbReference>
<reference evidence="4" key="1">
    <citation type="submission" date="2022-03" db="EMBL/GenBank/DDBJ databases">
        <authorList>
            <person name="Legras J.-L."/>
            <person name="Devillers H."/>
            <person name="Grondin C."/>
        </authorList>
    </citation>
    <scope>NUCLEOTIDE SEQUENCE</scope>
    <source>
        <strain evidence="4">CLIB 1423</strain>
    </source>
</reference>
<feature type="transmembrane region" description="Helical" evidence="3">
    <location>
        <begin position="283"/>
        <end position="304"/>
    </location>
</feature>
<dbReference type="Proteomes" id="UP000837801">
    <property type="component" value="Unassembled WGS sequence"/>
</dbReference>
<feature type="transmembrane region" description="Helical" evidence="3">
    <location>
        <begin position="98"/>
        <end position="118"/>
    </location>
</feature>
<dbReference type="EMBL" id="CAKXYY010000027">
    <property type="protein sequence ID" value="CAH2355466.1"/>
    <property type="molecule type" value="Genomic_DNA"/>
</dbReference>
<organism evidence="4 5">
    <name type="scientific">[Candida] railenensis</name>
    <dbReference type="NCBI Taxonomy" id="45579"/>
    <lineage>
        <taxon>Eukaryota</taxon>
        <taxon>Fungi</taxon>
        <taxon>Dikarya</taxon>
        <taxon>Ascomycota</taxon>
        <taxon>Saccharomycotina</taxon>
        <taxon>Pichiomycetes</taxon>
        <taxon>Debaryomycetaceae</taxon>
        <taxon>Kurtzmaniella</taxon>
    </lineage>
</organism>
<keyword evidence="5" id="KW-1185">Reference proteome</keyword>
<name>A0A9P0QW76_9ASCO</name>
<proteinExistence type="predicted"/>
<keyword evidence="3" id="KW-1133">Transmembrane helix</keyword>
<evidence type="ECO:0000313" key="5">
    <source>
        <dbReference type="Proteomes" id="UP000837801"/>
    </source>
</evidence>
<evidence type="ECO:0000256" key="2">
    <source>
        <dbReference type="SAM" id="MobiDB-lite"/>
    </source>
</evidence>
<gene>
    <name evidence="4" type="ORF">CLIB1423_27S00188</name>
</gene>
<feature type="compositionally biased region" description="Low complexity" evidence="2">
    <location>
        <begin position="162"/>
        <end position="219"/>
    </location>
</feature>
<feature type="compositionally biased region" description="Low complexity" evidence="2">
    <location>
        <begin position="452"/>
        <end position="464"/>
    </location>
</feature>
<keyword evidence="1" id="KW-0175">Coiled coil</keyword>
<keyword evidence="3" id="KW-0472">Membrane</keyword>
<protein>
    <submittedName>
        <fullName evidence="4">Uncharacterized protein</fullName>
    </submittedName>
</protein>
<accession>A0A9P0QW76</accession>
<evidence type="ECO:0000256" key="3">
    <source>
        <dbReference type="SAM" id="Phobius"/>
    </source>
</evidence>
<feature type="coiled-coil region" evidence="1">
    <location>
        <begin position="656"/>
        <end position="861"/>
    </location>
</feature>
<feature type="transmembrane region" description="Helical" evidence="3">
    <location>
        <begin position="16"/>
        <end position="38"/>
    </location>
</feature>
<dbReference type="OrthoDB" id="4158994at2759"/>
<evidence type="ECO:0000256" key="1">
    <source>
        <dbReference type="SAM" id="Coils"/>
    </source>
</evidence>
<feature type="region of interest" description="Disordered" evidence="2">
    <location>
        <begin position="162"/>
        <end position="221"/>
    </location>
</feature>